<keyword evidence="9" id="KW-1185">Reference proteome</keyword>
<proteinExistence type="predicted"/>
<gene>
    <name evidence="7" type="ORF">F1644_17775</name>
    <name evidence="6" type="ORF">GGR15_000506</name>
</gene>
<comment type="subcellular location">
    <subcellularLocation>
        <location evidence="1">Cell envelope</location>
    </subcellularLocation>
</comment>
<dbReference type="Proteomes" id="UP001302374">
    <property type="component" value="Chromosome"/>
</dbReference>
<evidence type="ECO:0000256" key="4">
    <source>
        <dbReference type="ARBA" id="ARBA00023284"/>
    </source>
</evidence>
<dbReference type="InterPro" id="IPR050553">
    <property type="entry name" value="Thioredoxin_ResA/DsbE_sf"/>
</dbReference>
<sequence>MKGVCIIFLFLCSVAWGQDSKRFVINGSIPGIKDGLEVGLYDNNYEKVVDATAVTKDGKFMLEGKLEHPVLCMLFVDMSPEVKDMYQKERRGSWIFLDNSVMSYSCESVDSFPRIYRDSRNVKVTGSPINDLYQQYMVSLIPLQKKYGELDRKYLEEYHRPAMEGVFNVREGIAIVRKMDVLRKQMQQLRWDFLKNHGNSVVGIQAALDILLSAGSSYTKEEINNVLNTITPVLHDDVAYQVLKEQAENMYPVAKGEKYTDIELTNEEGTSVRLADYVKSGQYNMLEFWASWCGPCRGEIPHLRHVSELYEEGVFHIISISIDEREKDWKRALKQEKMTWTQLNDRKGMKGPVPQKYKVNGVPFSLILDKEGRIVAGGVRGAELDNVLIELIGDKY</sequence>
<dbReference type="GeneID" id="86893184"/>
<reference evidence="6 8" key="2">
    <citation type="submission" date="2020-03" db="EMBL/GenBank/DDBJ databases">
        <title>Genomic Encyclopedia of Type Strains, Phase IV (KMG-IV): sequencing the most valuable type-strain genomes for metagenomic binning, comparative biology and taxonomic classification.</title>
        <authorList>
            <person name="Goeker M."/>
        </authorList>
    </citation>
    <scope>NUCLEOTIDE SEQUENCE [LARGE SCALE GENOMIC DNA]</scope>
    <source>
        <strain evidence="6 8">DSM 105722</strain>
    </source>
</reference>
<dbReference type="PANTHER" id="PTHR42852:SF6">
    <property type="entry name" value="THIOL:DISULFIDE INTERCHANGE PROTEIN DSBE"/>
    <property type="match status" value="1"/>
</dbReference>
<evidence type="ECO:0000256" key="2">
    <source>
        <dbReference type="ARBA" id="ARBA00022748"/>
    </source>
</evidence>
<dbReference type="EMBL" id="CP043839">
    <property type="protein sequence ID" value="WOF14000.1"/>
    <property type="molecule type" value="Genomic_DNA"/>
</dbReference>
<dbReference type="GO" id="GO:0030313">
    <property type="term" value="C:cell envelope"/>
    <property type="evidence" value="ECO:0007669"/>
    <property type="project" value="UniProtKB-SubCell"/>
</dbReference>
<dbReference type="InterPro" id="IPR000866">
    <property type="entry name" value="AhpC/TSA"/>
</dbReference>
<dbReference type="PROSITE" id="PS51352">
    <property type="entry name" value="THIOREDOXIN_2"/>
    <property type="match status" value="1"/>
</dbReference>
<dbReference type="GO" id="GO:0016209">
    <property type="term" value="F:antioxidant activity"/>
    <property type="evidence" value="ECO:0007669"/>
    <property type="project" value="InterPro"/>
</dbReference>
<dbReference type="InterPro" id="IPR025380">
    <property type="entry name" value="DUF4369"/>
</dbReference>
<keyword evidence="3" id="KW-1015">Disulfide bond</keyword>
<dbReference type="InterPro" id="IPR013766">
    <property type="entry name" value="Thioredoxin_domain"/>
</dbReference>
<organism evidence="6 8">
    <name type="scientific">Butyricimonas paravirosa</name>
    <dbReference type="NCBI Taxonomy" id="1472417"/>
    <lineage>
        <taxon>Bacteria</taxon>
        <taxon>Pseudomonadati</taxon>
        <taxon>Bacteroidota</taxon>
        <taxon>Bacteroidia</taxon>
        <taxon>Bacteroidales</taxon>
        <taxon>Odoribacteraceae</taxon>
        <taxon>Butyricimonas</taxon>
    </lineage>
</organism>
<dbReference type="Pfam" id="PF00578">
    <property type="entry name" value="AhpC-TSA"/>
    <property type="match status" value="1"/>
</dbReference>
<keyword evidence="2" id="KW-0201">Cytochrome c-type biogenesis</keyword>
<dbReference type="GO" id="GO:0016853">
    <property type="term" value="F:isomerase activity"/>
    <property type="evidence" value="ECO:0007669"/>
    <property type="project" value="UniProtKB-KW"/>
</dbReference>
<accession>A0A7X6BIF2</accession>
<evidence type="ECO:0000313" key="9">
    <source>
        <dbReference type="Proteomes" id="UP001302374"/>
    </source>
</evidence>
<name>A0A7X6BIF2_9BACT</name>
<protein>
    <submittedName>
        <fullName evidence="7">AhpC/TSA family protein</fullName>
    </submittedName>
    <submittedName>
        <fullName evidence="6">Thiol-disulfide isomerase/thioredoxin</fullName>
    </submittedName>
</protein>
<dbReference type="CDD" id="cd02966">
    <property type="entry name" value="TlpA_like_family"/>
    <property type="match status" value="1"/>
</dbReference>
<dbReference type="Proteomes" id="UP000576368">
    <property type="component" value="Unassembled WGS sequence"/>
</dbReference>
<keyword evidence="4" id="KW-0676">Redox-active center</keyword>
<evidence type="ECO:0000313" key="6">
    <source>
        <dbReference type="EMBL" id="NJC16901.1"/>
    </source>
</evidence>
<dbReference type="PROSITE" id="PS00194">
    <property type="entry name" value="THIOREDOXIN_1"/>
    <property type="match status" value="1"/>
</dbReference>
<dbReference type="InterPro" id="IPR036249">
    <property type="entry name" value="Thioredoxin-like_sf"/>
</dbReference>
<dbReference type="GO" id="GO:0016491">
    <property type="term" value="F:oxidoreductase activity"/>
    <property type="evidence" value="ECO:0007669"/>
    <property type="project" value="InterPro"/>
</dbReference>
<evidence type="ECO:0000313" key="7">
    <source>
        <dbReference type="EMBL" id="WOF14000.1"/>
    </source>
</evidence>
<evidence type="ECO:0000313" key="8">
    <source>
        <dbReference type="Proteomes" id="UP000576368"/>
    </source>
</evidence>
<dbReference type="GO" id="GO:0017004">
    <property type="term" value="P:cytochrome complex assembly"/>
    <property type="evidence" value="ECO:0007669"/>
    <property type="project" value="UniProtKB-KW"/>
</dbReference>
<dbReference type="Pfam" id="PF14289">
    <property type="entry name" value="DUF4369"/>
    <property type="match status" value="1"/>
</dbReference>
<keyword evidence="6" id="KW-0413">Isomerase</keyword>
<dbReference type="InterPro" id="IPR017937">
    <property type="entry name" value="Thioredoxin_CS"/>
</dbReference>
<evidence type="ECO:0000256" key="3">
    <source>
        <dbReference type="ARBA" id="ARBA00023157"/>
    </source>
</evidence>
<feature type="domain" description="Thioredoxin" evidence="5">
    <location>
        <begin position="253"/>
        <end position="396"/>
    </location>
</feature>
<dbReference type="SUPFAM" id="SSF52833">
    <property type="entry name" value="Thioredoxin-like"/>
    <property type="match status" value="1"/>
</dbReference>
<dbReference type="EMBL" id="JAATLI010000002">
    <property type="protein sequence ID" value="NJC16901.1"/>
    <property type="molecule type" value="Genomic_DNA"/>
</dbReference>
<dbReference type="PANTHER" id="PTHR42852">
    <property type="entry name" value="THIOL:DISULFIDE INTERCHANGE PROTEIN DSBE"/>
    <property type="match status" value="1"/>
</dbReference>
<dbReference type="RefSeq" id="WP_118304384.1">
    <property type="nucleotide sequence ID" value="NZ_BMPA01000002.1"/>
</dbReference>
<evidence type="ECO:0000256" key="1">
    <source>
        <dbReference type="ARBA" id="ARBA00004196"/>
    </source>
</evidence>
<dbReference type="Gene3D" id="3.40.30.10">
    <property type="entry name" value="Glutaredoxin"/>
    <property type="match status" value="1"/>
</dbReference>
<evidence type="ECO:0000259" key="5">
    <source>
        <dbReference type="PROSITE" id="PS51352"/>
    </source>
</evidence>
<dbReference type="AlphaFoldDB" id="A0A7X6BIF2"/>
<reference evidence="7 9" key="1">
    <citation type="submission" date="2019-09" db="EMBL/GenBank/DDBJ databases">
        <title>Butyricimonas paravirosa DSM 105722 (=214-4 = JCM 18677 = CCUG 65563).</title>
        <authorList>
            <person name="Le Roy T."/>
            <person name="Cani P.D."/>
        </authorList>
    </citation>
    <scope>NUCLEOTIDE SEQUENCE [LARGE SCALE GENOMIC DNA]</scope>
    <source>
        <strain evidence="7 9">DSM 105722</strain>
    </source>
</reference>